<organism evidence="2 3">
    <name type="scientific">Kibdelosporangium phytohabitans</name>
    <dbReference type="NCBI Taxonomy" id="860235"/>
    <lineage>
        <taxon>Bacteria</taxon>
        <taxon>Bacillati</taxon>
        <taxon>Actinomycetota</taxon>
        <taxon>Actinomycetes</taxon>
        <taxon>Pseudonocardiales</taxon>
        <taxon>Pseudonocardiaceae</taxon>
        <taxon>Kibdelosporangium</taxon>
    </lineage>
</organism>
<dbReference type="EMBL" id="CP012752">
    <property type="protein sequence ID" value="ALG06593.1"/>
    <property type="molecule type" value="Genomic_DNA"/>
</dbReference>
<dbReference type="OrthoDB" id="3627717at2"/>
<name>A0A0N9HPJ0_9PSEU</name>
<protein>
    <recommendedName>
        <fullName evidence="4">Chaplin domain-containing protein</fullName>
    </recommendedName>
</protein>
<dbReference type="AlphaFoldDB" id="A0A0N9HPJ0"/>
<dbReference type="RefSeq" id="WP_054288566.1">
    <property type="nucleotide sequence ID" value="NZ_CP012752.1"/>
</dbReference>
<gene>
    <name evidence="2" type="ORF">AOZ06_06340</name>
</gene>
<evidence type="ECO:0000313" key="3">
    <source>
        <dbReference type="Proteomes" id="UP000063699"/>
    </source>
</evidence>
<keyword evidence="3" id="KW-1185">Reference proteome</keyword>
<dbReference type="KEGG" id="kphy:AOZ06_06340"/>
<proteinExistence type="predicted"/>
<feature type="signal peptide" evidence="1">
    <location>
        <begin position="1"/>
        <end position="23"/>
    </location>
</feature>
<evidence type="ECO:0008006" key="4">
    <source>
        <dbReference type="Google" id="ProtNLM"/>
    </source>
</evidence>
<dbReference type="STRING" id="860235.AOZ06_06340"/>
<evidence type="ECO:0000256" key="1">
    <source>
        <dbReference type="SAM" id="SignalP"/>
    </source>
</evidence>
<feature type="chain" id="PRO_5006035368" description="Chaplin domain-containing protein" evidence="1">
    <location>
        <begin position="24"/>
        <end position="85"/>
    </location>
</feature>
<sequence>MKKLAVVTAAAAGLLMLGGPAFADNDVLFEDHAAPQVGLVNLQGIDVAKDINAAVNAGVCGTQALAIPVLSPIFVPECVEGGIDD</sequence>
<dbReference type="Proteomes" id="UP000063699">
    <property type="component" value="Chromosome"/>
</dbReference>
<keyword evidence="1" id="KW-0732">Signal</keyword>
<reference evidence="2 3" key="1">
    <citation type="submission" date="2015-07" db="EMBL/GenBank/DDBJ databases">
        <title>Genome sequencing of Kibdelosporangium phytohabitans.</title>
        <authorList>
            <person name="Qin S."/>
            <person name="Xing K."/>
        </authorList>
    </citation>
    <scope>NUCLEOTIDE SEQUENCE [LARGE SCALE GENOMIC DNA]</scope>
    <source>
        <strain evidence="2 3">KLBMP1111</strain>
    </source>
</reference>
<accession>A0A0N9HPJ0</accession>
<evidence type="ECO:0000313" key="2">
    <source>
        <dbReference type="EMBL" id="ALG06593.1"/>
    </source>
</evidence>